<dbReference type="EMBL" id="BMDD01000001">
    <property type="protein sequence ID" value="GGH75083.1"/>
    <property type="molecule type" value="Genomic_DNA"/>
</dbReference>
<organism evidence="1 2">
    <name type="scientific">Saccharibacillus endophyticus</name>
    <dbReference type="NCBI Taxonomy" id="2060666"/>
    <lineage>
        <taxon>Bacteria</taxon>
        <taxon>Bacillati</taxon>
        <taxon>Bacillota</taxon>
        <taxon>Bacilli</taxon>
        <taxon>Bacillales</taxon>
        <taxon>Paenibacillaceae</taxon>
        <taxon>Saccharibacillus</taxon>
    </lineage>
</organism>
<proteinExistence type="predicted"/>
<accession>A0ABQ1ZQG5</accession>
<gene>
    <name evidence="1" type="ORF">GCM10007362_15840</name>
</gene>
<dbReference type="InterPro" id="IPR025716">
    <property type="entry name" value="Post-transcriptional_regulator"/>
</dbReference>
<reference evidence="2" key="1">
    <citation type="journal article" date="2019" name="Int. J. Syst. Evol. Microbiol.">
        <title>The Global Catalogue of Microorganisms (GCM) 10K type strain sequencing project: providing services to taxonomists for standard genome sequencing and annotation.</title>
        <authorList>
            <consortium name="The Broad Institute Genomics Platform"/>
            <consortium name="The Broad Institute Genome Sequencing Center for Infectious Disease"/>
            <person name="Wu L."/>
            <person name="Ma J."/>
        </authorList>
    </citation>
    <scope>NUCLEOTIDE SEQUENCE [LARGE SCALE GENOMIC DNA]</scope>
    <source>
        <strain evidence="2">CCM 8702</strain>
    </source>
</reference>
<name>A0ABQ1ZQG5_9BACL</name>
<keyword evidence="2" id="KW-1185">Reference proteome</keyword>
<dbReference type="Proteomes" id="UP000605427">
    <property type="component" value="Unassembled WGS sequence"/>
</dbReference>
<sequence length="96" mass="10994">MAAEEKWEGQEPIGEELAGEELTEAVIELCRRKADEFHFLGYEHTTWEDVWQCVNGKYAGRQDPPLHRIVNDILTLRADGMMNYLTLAALKEAPFS</sequence>
<dbReference type="RefSeq" id="WP_216674023.1">
    <property type="nucleotide sequence ID" value="NZ_BMDD01000001.1"/>
</dbReference>
<protein>
    <recommendedName>
        <fullName evidence="3">Post-transcriptional regulator</fullName>
    </recommendedName>
</protein>
<evidence type="ECO:0008006" key="3">
    <source>
        <dbReference type="Google" id="ProtNLM"/>
    </source>
</evidence>
<comment type="caution">
    <text evidence="1">The sequence shown here is derived from an EMBL/GenBank/DDBJ whole genome shotgun (WGS) entry which is preliminary data.</text>
</comment>
<evidence type="ECO:0000313" key="2">
    <source>
        <dbReference type="Proteomes" id="UP000605427"/>
    </source>
</evidence>
<dbReference type="Pfam" id="PF13797">
    <property type="entry name" value="Post_transc_reg"/>
    <property type="match status" value="1"/>
</dbReference>
<evidence type="ECO:0000313" key="1">
    <source>
        <dbReference type="EMBL" id="GGH75083.1"/>
    </source>
</evidence>